<evidence type="ECO:0000256" key="1">
    <source>
        <dbReference type="SAM" id="MobiDB-lite"/>
    </source>
</evidence>
<evidence type="ECO:0000313" key="2">
    <source>
        <dbReference type="EMBL" id="CAB4852110.1"/>
    </source>
</evidence>
<organism evidence="2">
    <name type="scientific">freshwater metagenome</name>
    <dbReference type="NCBI Taxonomy" id="449393"/>
    <lineage>
        <taxon>unclassified sequences</taxon>
        <taxon>metagenomes</taxon>
        <taxon>ecological metagenomes</taxon>
    </lineage>
</organism>
<gene>
    <name evidence="2" type="ORF">UFOPK3268_01516</name>
</gene>
<accession>A0A6J7C393</accession>
<dbReference type="AlphaFoldDB" id="A0A6J7C393"/>
<proteinExistence type="predicted"/>
<reference evidence="2" key="1">
    <citation type="submission" date="2020-05" db="EMBL/GenBank/DDBJ databases">
        <authorList>
            <person name="Chiriac C."/>
            <person name="Salcher M."/>
            <person name="Ghai R."/>
            <person name="Kavagutti S V."/>
        </authorList>
    </citation>
    <scope>NUCLEOTIDE SEQUENCE</scope>
</reference>
<name>A0A6J7C393_9ZZZZ</name>
<sequence length="99" mass="11057">MLLERETQFEQKPALKDARRHGRITDRAEQDCIRGCKFCHDRVREHFTRGVVARGPEVVVDTVEGDPVASGHGIEDLEPLGDHLHTDSITGDNGKAIML</sequence>
<protein>
    <submittedName>
        <fullName evidence="2">Unannotated protein</fullName>
    </submittedName>
</protein>
<feature type="region of interest" description="Disordered" evidence="1">
    <location>
        <begin position="65"/>
        <end position="99"/>
    </location>
</feature>
<feature type="region of interest" description="Disordered" evidence="1">
    <location>
        <begin position="1"/>
        <end position="22"/>
    </location>
</feature>
<dbReference type="EMBL" id="CAFBIZ010000231">
    <property type="protein sequence ID" value="CAB4852110.1"/>
    <property type="molecule type" value="Genomic_DNA"/>
</dbReference>